<dbReference type="KEGG" id="sroi:IAG44_00185"/>
<sequence>MKRRFAGVLAVCALSAGAVLAGTGAAYAGVEKEPVAPRDCDVEYTVSYYSYKQLGYDDFHAALGAERHYTQCIAAGGV</sequence>
<evidence type="ECO:0008006" key="4">
    <source>
        <dbReference type="Google" id="ProtNLM"/>
    </source>
</evidence>
<proteinExistence type="predicted"/>
<keyword evidence="1" id="KW-0732">Signal</keyword>
<protein>
    <recommendedName>
        <fullName evidence="4">Secreted protein</fullName>
    </recommendedName>
</protein>
<reference evidence="2 3" key="1">
    <citation type="submission" date="2020-08" db="EMBL/GenBank/DDBJ databases">
        <title>A novel species.</title>
        <authorList>
            <person name="Gao J."/>
        </authorList>
    </citation>
    <scope>NUCLEOTIDE SEQUENCE [LARGE SCALE GENOMIC DNA]</scope>
    <source>
        <strain evidence="2 3">CRXT-G-22</strain>
    </source>
</reference>
<accession>A0A7H0I5I4</accession>
<dbReference type="EMBL" id="CP060828">
    <property type="protein sequence ID" value="QNP68050.1"/>
    <property type="molecule type" value="Genomic_DNA"/>
</dbReference>
<evidence type="ECO:0000256" key="1">
    <source>
        <dbReference type="SAM" id="SignalP"/>
    </source>
</evidence>
<evidence type="ECO:0000313" key="2">
    <source>
        <dbReference type="EMBL" id="QNP68050.1"/>
    </source>
</evidence>
<evidence type="ECO:0000313" key="3">
    <source>
        <dbReference type="Proteomes" id="UP000516052"/>
    </source>
</evidence>
<dbReference type="AlphaFoldDB" id="A0A7H0I5I4"/>
<feature type="chain" id="PRO_5028861375" description="Secreted protein" evidence="1">
    <location>
        <begin position="22"/>
        <end position="78"/>
    </location>
</feature>
<dbReference type="Proteomes" id="UP000516052">
    <property type="component" value="Chromosome"/>
</dbReference>
<feature type="signal peptide" evidence="1">
    <location>
        <begin position="1"/>
        <end position="21"/>
    </location>
</feature>
<dbReference type="RefSeq" id="WP_187745093.1">
    <property type="nucleotide sequence ID" value="NZ_CP060828.1"/>
</dbReference>
<name>A0A7H0I5I4_9ACTN</name>
<organism evidence="2 3">
    <name type="scientific">Streptomyces roseirectus</name>
    <dbReference type="NCBI Taxonomy" id="2768066"/>
    <lineage>
        <taxon>Bacteria</taxon>
        <taxon>Bacillati</taxon>
        <taxon>Actinomycetota</taxon>
        <taxon>Actinomycetes</taxon>
        <taxon>Kitasatosporales</taxon>
        <taxon>Streptomycetaceae</taxon>
        <taxon>Streptomyces</taxon>
    </lineage>
</organism>
<gene>
    <name evidence="2" type="ORF">IAG44_00185</name>
</gene>
<keyword evidence="3" id="KW-1185">Reference proteome</keyword>